<evidence type="ECO:0000313" key="1">
    <source>
        <dbReference type="EnsemblMetazoa" id="GPPI050157-PA"/>
    </source>
</evidence>
<keyword evidence="2" id="KW-1185">Reference proteome</keyword>
<protein>
    <submittedName>
        <fullName evidence="1">Uncharacterized protein</fullName>
    </submittedName>
</protein>
<name>A0A1B0C632_9MUSC</name>
<dbReference type="AlphaFoldDB" id="A0A1B0C632"/>
<sequence length="168" mass="19060">MPILATHFAYLLSFSYSPGQILNKKQWKSYFRGVLNIITIFFEKLLISAISERIFLTLPHTNDNTHPNNRTKKDWTALHLPTSSKATQPNEEKAQHRTPSIKKLSTTLHICKKHNTATVPASARELVLLTPPYRQAVEARYLELCPLCPAYVLLLVIGDEDPSPRSNP</sequence>
<proteinExistence type="predicted"/>
<organism evidence="1 2">
    <name type="scientific">Glossina palpalis gambiensis</name>
    <dbReference type="NCBI Taxonomy" id="67801"/>
    <lineage>
        <taxon>Eukaryota</taxon>
        <taxon>Metazoa</taxon>
        <taxon>Ecdysozoa</taxon>
        <taxon>Arthropoda</taxon>
        <taxon>Hexapoda</taxon>
        <taxon>Insecta</taxon>
        <taxon>Pterygota</taxon>
        <taxon>Neoptera</taxon>
        <taxon>Endopterygota</taxon>
        <taxon>Diptera</taxon>
        <taxon>Brachycera</taxon>
        <taxon>Muscomorpha</taxon>
        <taxon>Hippoboscoidea</taxon>
        <taxon>Glossinidae</taxon>
        <taxon>Glossina</taxon>
    </lineage>
</organism>
<dbReference type="EMBL" id="JXJN01026415">
    <property type="status" value="NOT_ANNOTATED_CDS"/>
    <property type="molecule type" value="Genomic_DNA"/>
</dbReference>
<dbReference type="Proteomes" id="UP000092460">
    <property type="component" value="Unassembled WGS sequence"/>
</dbReference>
<reference evidence="2" key="1">
    <citation type="submission" date="2015-01" db="EMBL/GenBank/DDBJ databases">
        <authorList>
            <person name="Aksoy S."/>
            <person name="Warren W."/>
            <person name="Wilson R.K."/>
        </authorList>
    </citation>
    <scope>NUCLEOTIDE SEQUENCE [LARGE SCALE GENOMIC DNA]</scope>
    <source>
        <strain evidence="2">IAEA</strain>
    </source>
</reference>
<dbReference type="VEuPathDB" id="VectorBase:GPPI050157"/>
<evidence type="ECO:0000313" key="2">
    <source>
        <dbReference type="Proteomes" id="UP000092460"/>
    </source>
</evidence>
<dbReference type="EnsemblMetazoa" id="GPPI050157-RA">
    <property type="protein sequence ID" value="GPPI050157-PA"/>
    <property type="gene ID" value="GPPI050157"/>
</dbReference>
<accession>A0A1B0C632</accession>
<reference evidence="1" key="2">
    <citation type="submission" date="2020-05" db="UniProtKB">
        <authorList>
            <consortium name="EnsemblMetazoa"/>
        </authorList>
    </citation>
    <scope>IDENTIFICATION</scope>
    <source>
        <strain evidence="1">IAEA</strain>
    </source>
</reference>